<evidence type="ECO:0000256" key="2">
    <source>
        <dbReference type="ARBA" id="ARBA00012438"/>
    </source>
</evidence>
<evidence type="ECO:0000313" key="9">
    <source>
        <dbReference type="EMBL" id="GGH66558.1"/>
    </source>
</evidence>
<dbReference type="InterPro" id="IPR013655">
    <property type="entry name" value="PAS_fold_3"/>
</dbReference>
<dbReference type="EC" id="2.7.13.3" evidence="2"/>
<dbReference type="InterPro" id="IPR000014">
    <property type="entry name" value="PAS"/>
</dbReference>
<dbReference type="InterPro" id="IPR035965">
    <property type="entry name" value="PAS-like_dom_sf"/>
</dbReference>
<dbReference type="SMART" id="SM00086">
    <property type="entry name" value="PAC"/>
    <property type="match status" value="2"/>
</dbReference>
<dbReference type="CDD" id="cd00130">
    <property type="entry name" value="PAS"/>
    <property type="match status" value="1"/>
</dbReference>
<feature type="domain" description="PAC" evidence="8">
    <location>
        <begin position="267"/>
        <end position="319"/>
    </location>
</feature>
<evidence type="ECO:0000259" key="8">
    <source>
        <dbReference type="PROSITE" id="PS50113"/>
    </source>
</evidence>
<feature type="domain" description="Histidine kinase" evidence="7">
    <location>
        <begin position="337"/>
        <end position="546"/>
    </location>
</feature>
<proteinExistence type="predicted"/>
<keyword evidence="10" id="KW-1185">Reference proteome</keyword>
<dbReference type="Pfam" id="PF08447">
    <property type="entry name" value="PAS_3"/>
    <property type="match status" value="1"/>
</dbReference>
<keyword evidence="6" id="KW-0175">Coiled coil</keyword>
<dbReference type="AlphaFoldDB" id="A0A917IYP2"/>
<evidence type="ECO:0000256" key="3">
    <source>
        <dbReference type="ARBA" id="ARBA00022553"/>
    </source>
</evidence>
<dbReference type="Gene3D" id="3.30.450.20">
    <property type="entry name" value="PAS domain"/>
    <property type="match status" value="2"/>
</dbReference>
<dbReference type="PANTHER" id="PTHR43304">
    <property type="entry name" value="PHYTOCHROME-LIKE PROTEIN CPH1"/>
    <property type="match status" value="1"/>
</dbReference>
<dbReference type="Gene3D" id="3.30.565.10">
    <property type="entry name" value="Histidine kinase-like ATPase, C-terminal domain"/>
    <property type="match status" value="1"/>
</dbReference>
<dbReference type="PROSITE" id="PS50113">
    <property type="entry name" value="PAC"/>
    <property type="match status" value="1"/>
</dbReference>
<dbReference type="Proteomes" id="UP000627292">
    <property type="component" value="Unassembled WGS sequence"/>
</dbReference>
<dbReference type="SMART" id="SM00387">
    <property type="entry name" value="HATPase_c"/>
    <property type="match status" value="1"/>
</dbReference>
<evidence type="ECO:0000313" key="10">
    <source>
        <dbReference type="Proteomes" id="UP000627292"/>
    </source>
</evidence>
<dbReference type="Pfam" id="PF02518">
    <property type="entry name" value="HATPase_c"/>
    <property type="match status" value="1"/>
</dbReference>
<dbReference type="EMBL" id="BMIB01000002">
    <property type="protein sequence ID" value="GGH66558.1"/>
    <property type="molecule type" value="Genomic_DNA"/>
</dbReference>
<reference evidence="9" key="1">
    <citation type="journal article" date="2014" name="Int. J. Syst. Evol. Microbiol.">
        <title>Complete genome sequence of Corynebacterium casei LMG S-19264T (=DSM 44701T), isolated from a smear-ripened cheese.</title>
        <authorList>
            <consortium name="US DOE Joint Genome Institute (JGI-PGF)"/>
            <person name="Walter F."/>
            <person name="Albersmeier A."/>
            <person name="Kalinowski J."/>
            <person name="Ruckert C."/>
        </authorList>
    </citation>
    <scope>NUCLEOTIDE SEQUENCE</scope>
    <source>
        <strain evidence="9">CGMCC 1.15290</strain>
    </source>
</reference>
<gene>
    <name evidence="9" type="ORF">GCM10011379_20870</name>
</gene>
<dbReference type="PROSITE" id="PS50109">
    <property type="entry name" value="HIS_KIN"/>
    <property type="match status" value="1"/>
</dbReference>
<organism evidence="9 10">
    <name type="scientific">Filimonas zeae</name>
    <dbReference type="NCBI Taxonomy" id="1737353"/>
    <lineage>
        <taxon>Bacteria</taxon>
        <taxon>Pseudomonadati</taxon>
        <taxon>Bacteroidota</taxon>
        <taxon>Chitinophagia</taxon>
        <taxon>Chitinophagales</taxon>
        <taxon>Chitinophagaceae</taxon>
        <taxon>Filimonas</taxon>
    </lineage>
</organism>
<comment type="catalytic activity">
    <reaction evidence="1">
        <text>ATP + protein L-histidine = ADP + protein N-phospho-L-histidine.</text>
        <dbReference type="EC" id="2.7.13.3"/>
    </reaction>
</comment>
<dbReference type="InterPro" id="IPR003594">
    <property type="entry name" value="HATPase_dom"/>
</dbReference>
<evidence type="ECO:0000256" key="4">
    <source>
        <dbReference type="ARBA" id="ARBA00022679"/>
    </source>
</evidence>
<dbReference type="PANTHER" id="PTHR43304:SF1">
    <property type="entry name" value="PAC DOMAIN-CONTAINING PROTEIN"/>
    <property type="match status" value="1"/>
</dbReference>
<accession>A0A917IYP2</accession>
<evidence type="ECO:0000256" key="6">
    <source>
        <dbReference type="SAM" id="Coils"/>
    </source>
</evidence>
<dbReference type="InterPro" id="IPR005467">
    <property type="entry name" value="His_kinase_dom"/>
</dbReference>
<comment type="caution">
    <text evidence="9">The sequence shown here is derived from an EMBL/GenBank/DDBJ whole genome shotgun (WGS) entry which is preliminary data.</text>
</comment>
<protein>
    <recommendedName>
        <fullName evidence="2">histidine kinase</fullName>
        <ecNumber evidence="2">2.7.13.3</ecNumber>
    </recommendedName>
</protein>
<dbReference type="InterPro" id="IPR001610">
    <property type="entry name" value="PAC"/>
</dbReference>
<evidence type="ECO:0000259" key="7">
    <source>
        <dbReference type="PROSITE" id="PS50109"/>
    </source>
</evidence>
<dbReference type="RefSeq" id="WP_188951971.1">
    <property type="nucleotide sequence ID" value="NZ_BMIB01000002.1"/>
</dbReference>
<dbReference type="Gene3D" id="2.10.70.100">
    <property type="match status" value="1"/>
</dbReference>
<sequence length="546" mass="62415">MDKLVCHTAAQVMPMPYLVPLSHNARLSKVFLPGCAAGNTENNTSLQKLEAYRNELELNRQLLAETCSIARVGGWYCNLITKQLTWTPGAYAIYEKPETYEPLCETLPQLFHPDCREQLRNSIEMALREHAGWELEGKLLFENGRCKWVKIKGEPVTGPGNTLIAYKGFVMDINDTMLEKIENNRYREALEVRDQLLNEVGAMAHIGGWKVDLQTRRLYWTREVFRIHELADCALPSLDEAFAYYTPKSQMLLRDAVKRAQDYLIPYDLELELITATGKKIWIRSIGKTILDENGKAKALFGTIQNIQDHKIREAQLQEQHNIIKEQKERLENFAHIVSHNLRSHAASFSVSLEVLPLVTEAEKEEIFHNMERISQNLHETLYHLNEVIKIKNDCRNALQTLYFSDVYEQALHVLELQIKKTGARISCDFSECYRVQHIPAYLESIMLNLISNALKYRHPDRVPEIMVRACKSGDKTVLAISDNGLGIDLQKNGHKIFGMYKTFHSHPDAKGIGLFITKSQIETVGGTIEVESKVNEGSCFIITML</sequence>
<name>A0A917IYP2_9BACT</name>
<feature type="coiled-coil region" evidence="6">
    <location>
        <begin position="307"/>
        <end position="334"/>
    </location>
</feature>
<keyword evidence="3" id="KW-0597">Phosphoprotein</keyword>
<dbReference type="PRINTS" id="PR00344">
    <property type="entry name" value="BCTRLSENSOR"/>
</dbReference>
<dbReference type="SUPFAM" id="SSF55874">
    <property type="entry name" value="ATPase domain of HSP90 chaperone/DNA topoisomerase II/histidine kinase"/>
    <property type="match status" value="1"/>
</dbReference>
<reference evidence="9" key="2">
    <citation type="submission" date="2020-09" db="EMBL/GenBank/DDBJ databases">
        <authorList>
            <person name="Sun Q."/>
            <person name="Zhou Y."/>
        </authorList>
    </citation>
    <scope>NUCLEOTIDE SEQUENCE</scope>
    <source>
        <strain evidence="9">CGMCC 1.15290</strain>
    </source>
</reference>
<dbReference type="GO" id="GO:0004673">
    <property type="term" value="F:protein histidine kinase activity"/>
    <property type="evidence" value="ECO:0007669"/>
    <property type="project" value="UniProtKB-EC"/>
</dbReference>
<dbReference type="SUPFAM" id="SSF55785">
    <property type="entry name" value="PYP-like sensor domain (PAS domain)"/>
    <property type="match status" value="2"/>
</dbReference>
<keyword evidence="5" id="KW-0418">Kinase</keyword>
<evidence type="ECO:0000256" key="1">
    <source>
        <dbReference type="ARBA" id="ARBA00000085"/>
    </source>
</evidence>
<dbReference type="InterPro" id="IPR052162">
    <property type="entry name" value="Sensor_kinase/Photoreceptor"/>
</dbReference>
<dbReference type="InterPro" id="IPR036890">
    <property type="entry name" value="HATPase_C_sf"/>
</dbReference>
<evidence type="ECO:0000256" key="5">
    <source>
        <dbReference type="ARBA" id="ARBA00022777"/>
    </source>
</evidence>
<dbReference type="InterPro" id="IPR000700">
    <property type="entry name" value="PAS-assoc_C"/>
</dbReference>
<dbReference type="InterPro" id="IPR004358">
    <property type="entry name" value="Sig_transdc_His_kin-like_C"/>
</dbReference>
<keyword evidence="4" id="KW-0808">Transferase</keyword>